<dbReference type="RefSeq" id="WP_266260866.1">
    <property type="nucleotide sequence ID" value="NZ_JAMXWF010000037.1"/>
</dbReference>
<dbReference type="Proteomes" id="UP001209412">
    <property type="component" value="Unassembled WGS sequence"/>
</dbReference>
<comment type="caution">
    <text evidence="2">The sequence shown here is derived from an EMBL/GenBank/DDBJ whole genome shotgun (WGS) entry which is preliminary data.</text>
</comment>
<organism evidence="2 4">
    <name type="scientific">Paraburkholderia madseniana</name>
    <dbReference type="NCBI Taxonomy" id="2599607"/>
    <lineage>
        <taxon>Bacteria</taxon>
        <taxon>Pseudomonadati</taxon>
        <taxon>Pseudomonadota</taxon>
        <taxon>Betaproteobacteria</taxon>
        <taxon>Burkholderiales</taxon>
        <taxon>Burkholderiaceae</taxon>
        <taxon>Paraburkholderia</taxon>
    </lineage>
</organism>
<sequence length="185" mass="20927">MKPQPAAGVRVSPFCSSGLEDGHGRELANPYGAKGDRLYVRETRAQPTTLDPGPTFYRADYPDAVLGKYENLPPAEAITWKPSIHMPRSLSRITLEVTGVRVERLQAMEGQTAFESDALKEGICRIHHGDGEYGYHAFRYEPHPNNWTDPCDAFHELWDSLNAAHGYGWDENPWVWVVEFRKVES</sequence>
<protein>
    <recommendedName>
        <fullName evidence="5">ASCH domain-containing protein</fullName>
    </recommendedName>
</protein>
<proteinExistence type="predicted"/>
<name>A0AAP5BJG2_9BURK</name>
<evidence type="ECO:0000313" key="2">
    <source>
        <dbReference type="EMBL" id="MDQ6411911.1"/>
    </source>
</evidence>
<evidence type="ECO:0000313" key="4">
    <source>
        <dbReference type="Proteomes" id="UP001242288"/>
    </source>
</evidence>
<reference evidence="2" key="1">
    <citation type="submission" date="2022-06" db="EMBL/GenBank/DDBJ databases">
        <title>PHB producers.</title>
        <authorList>
            <person name="Besaury L."/>
        </authorList>
    </citation>
    <scope>NUCLEOTIDE SEQUENCE</scope>
    <source>
        <strain evidence="2 3">SEWS6</strain>
    </source>
</reference>
<dbReference type="EMBL" id="JAPKHW010000037">
    <property type="protein sequence ID" value="MCX4150094.1"/>
    <property type="molecule type" value="Genomic_DNA"/>
</dbReference>
<keyword evidence="3" id="KW-1185">Reference proteome</keyword>
<evidence type="ECO:0008006" key="5">
    <source>
        <dbReference type="Google" id="ProtNLM"/>
    </source>
</evidence>
<dbReference type="Proteomes" id="UP001242288">
    <property type="component" value="Unassembled WGS sequence"/>
</dbReference>
<dbReference type="EMBL" id="JAMXWF010000037">
    <property type="protein sequence ID" value="MDQ6411911.1"/>
    <property type="molecule type" value="Genomic_DNA"/>
</dbReference>
<accession>A0AAP5BJG2</accession>
<gene>
    <name evidence="2" type="ORF">NIE36_32725</name>
    <name evidence="1" type="ORF">OSB80_32790</name>
</gene>
<dbReference type="AlphaFoldDB" id="A0AAP5BJG2"/>
<evidence type="ECO:0000313" key="3">
    <source>
        <dbReference type="Proteomes" id="UP001209412"/>
    </source>
</evidence>
<evidence type="ECO:0000313" key="1">
    <source>
        <dbReference type="EMBL" id="MCX4150094.1"/>
    </source>
</evidence>